<dbReference type="GO" id="GO:0008270">
    <property type="term" value="F:zinc ion binding"/>
    <property type="evidence" value="ECO:0007669"/>
    <property type="project" value="InterPro"/>
</dbReference>
<dbReference type="EMBL" id="VLTO01000059">
    <property type="protein sequence ID" value="KAA0170650.1"/>
    <property type="molecule type" value="Genomic_DNA"/>
</dbReference>
<keyword evidence="6" id="KW-0378">Hydrolase</keyword>
<dbReference type="Pfam" id="PF17900">
    <property type="entry name" value="Peptidase_M1_N"/>
    <property type="match status" value="1"/>
</dbReference>
<dbReference type="FunFam" id="3.30.2010.30:FF:000002">
    <property type="entry name" value="Putative aminopeptidase N"/>
    <property type="match status" value="1"/>
</dbReference>
<evidence type="ECO:0000256" key="2">
    <source>
        <dbReference type="ARBA" id="ARBA00010136"/>
    </source>
</evidence>
<dbReference type="Pfam" id="PF11940">
    <property type="entry name" value="DUF3458"/>
    <property type="match status" value="1"/>
</dbReference>
<evidence type="ECO:0000313" key="14">
    <source>
        <dbReference type="Proteomes" id="UP000322899"/>
    </source>
</evidence>
<dbReference type="AlphaFoldDB" id="A0A5A8E3L4"/>
<evidence type="ECO:0000256" key="3">
    <source>
        <dbReference type="ARBA" id="ARBA00022438"/>
    </source>
</evidence>
<evidence type="ECO:0008006" key="15">
    <source>
        <dbReference type="Google" id="ProtNLM"/>
    </source>
</evidence>
<dbReference type="Pfam" id="PF01433">
    <property type="entry name" value="Peptidase_M1"/>
    <property type="match status" value="1"/>
</dbReference>
<dbReference type="PANTHER" id="PTHR46322:SF1">
    <property type="entry name" value="PUROMYCIN-SENSITIVE AMINOPEPTIDASE"/>
    <property type="match status" value="1"/>
</dbReference>
<dbReference type="GO" id="GO:0008237">
    <property type="term" value="F:metallopeptidase activity"/>
    <property type="evidence" value="ECO:0007669"/>
    <property type="project" value="UniProtKB-KW"/>
</dbReference>
<dbReference type="InterPro" id="IPR037144">
    <property type="entry name" value="Peptidase_M1_pepN_C_sf"/>
</dbReference>
<gene>
    <name evidence="13" type="ORF">FNF27_06538</name>
</gene>
<evidence type="ECO:0000256" key="4">
    <source>
        <dbReference type="ARBA" id="ARBA00022670"/>
    </source>
</evidence>
<dbReference type="InterPro" id="IPR024601">
    <property type="entry name" value="Peptidase_M1_pepN_C"/>
</dbReference>
<dbReference type="SUPFAM" id="SSF55486">
    <property type="entry name" value="Metalloproteases ('zincins'), catalytic domain"/>
    <property type="match status" value="1"/>
</dbReference>
<protein>
    <recommendedName>
        <fullName evidence="15">Aminopeptidase N</fullName>
    </recommendedName>
</protein>
<keyword evidence="7" id="KW-0862">Zinc</keyword>
<feature type="domain" description="Peptidase M1 membrane alanine aminopeptidase" evidence="9">
    <location>
        <begin position="274"/>
        <end position="481"/>
    </location>
</feature>
<dbReference type="CDD" id="cd09600">
    <property type="entry name" value="M1_APN"/>
    <property type="match status" value="1"/>
</dbReference>
<evidence type="ECO:0000256" key="6">
    <source>
        <dbReference type="ARBA" id="ARBA00022801"/>
    </source>
</evidence>
<dbReference type="InterPro" id="IPR027268">
    <property type="entry name" value="Peptidase_M4/M1_CTD_sf"/>
</dbReference>
<evidence type="ECO:0000259" key="10">
    <source>
        <dbReference type="Pfam" id="PF11940"/>
    </source>
</evidence>
<keyword evidence="8" id="KW-0482">Metalloprotease</keyword>
<dbReference type="Gene3D" id="3.30.2010.30">
    <property type="match status" value="1"/>
</dbReference>
<name>A0A5A8E3L4_CAFRO</name>
<dbReference type="Pfam" id="PF17432">
    <property type="entry name" value="DUF3458_C"/>
    <property type="match status" value="1"/>
</dbReference>
<accession>A0A5A8E3L4</accession>
<dbReference type="InterPro" id="IPR014782">
    <property type="entry name" value="Peptidase_M1_dom"/>
</dbReference>
<evidence type="ECO:0000313" key="13">
    <source>
        <dbReference type="EMBL" id="KAA0170650.1"/>
    </source>
</evidence>
<dbReference type="GO" id="GO:0004177">
    <property type="term" value="F:aminopeptidase activity"/>
    <property type="evidence" value="ECO:0007669"/>
    <property type="project" value="UniProtKB-KW"/>
</dbReference>
<dbReference type="Proteomes" id="UP000322899">
    <property type="component" value="Unassembled WGS sequence"/>
</dbReference>
<dbReference type="Gene3D" id="1.10.390.10">
    <property type="entry name" value="Neutral Protease Domain 2"/>
    <property type="match status" value="1"/>
</dbReference>
<comment type="cofactor">
    <cofactor evidence="1">
        <name>Zn(2+)</name>
        <dbReference type="ChEBI" id="CHEBI:29105"/>
    </cofactor>
</comment>
<dbReference type="GO" id="GO:0006508">
    <property type="term" value="P:proteolysis"/>
    <property type="evidence" value="ECO:0007669"/>
    <property type="project" value="UniProtKB-KW"/>
</dbReference>
<dbReference type="SUPFAM" id="SSF63737">
    <property type="entry name" value="Leukotriene A4 hydrolase N-terminal domain"/>
    <property type="match status" value="1"/>
</dbReference>
<dbReference type="OrthoDB" id="10031169at2759"/>
<dbReference type="Gene3D" id="2.60.40.1840">
    <property type="match status" value="1"/>
</dbReference>
<dbReference type="PANTHER" id="PTHR46322">
    <property type="entry name" value="PUROMYCIN-SENSITIVE AMINOPEPTIDASE"/>
    <property type="match status" value="1"/>
</dbReference>
<dbReference type="Gene3D" id="2.60.40.1730">
    <property type="entry name" value="tricorn interacting facor f3 domain"/>
    <property type="match status" value="1"/>
</dbReference>
<comment type="caution">
    <text evidence="13">The sequence shown here is derived from an EMBL/GenBank/DDBJ whole genome shotgun (WGS) entry which is preliminary data.</text>
</comment>
<proteinExistence type="inferred from homology"/>
<evidence type="ECO:0000256" key="7">
    <source>
        <dbReference type="ARBA" id="ARBA00022833"/>
    </source>
</evidence>
<evidence type="ECO:0000256" key="5">
    <source>
        <dbReference type="ARBA" id="ARBA00022723"/>
    </source>
</evidence>
<keyword evidence="5" id="KW-0479">Metal-binding</keyword>
<dbReference type="InterPro" id="IPR045357">
    <property type="entry name" value="Aminopeptidase_N-like_N"/>
</dbReference>
<evidence type="ECO:0000259" key="11">
    <source>
        <dbReference type="Pfam" id="PF17432"/>
    </source>
</evidence>
<evidence type="ECO:0000259" key="12">
    <source>
        <dbReference type="Pfam" id="PF17900"/>
    </source>
</evidence>
<evidence type="ECO:0000256" key="1">
    <source>
        <dbReference type="ARBA" id="ARBA00001947"/>
    </source>
</evidence>
<feature type="domain" description="Aminopeptidase N-like N-terminal" evidence="12">
    <location>
        <begin position="140"/>
        <end position="194"/>
    </location>
</feature>
<dbReference type="InterPro" id="IPR038438">
    <property type="entry name" value="PepN_Ig-like_sf"/>
</dbReference>
<keyword evidence="3" id="KW-0031">Aminopeptidase</keyword>
<dbReference type="InterPro" id="IPR042097">
    <property type="entry name" value="Aminopeptidase_N-like_N_sf"/>
</dbReference>
<feature type="domain" description="Peptidase M1 alanyl aminopeptidase Ig-like fold" evidence="10">
    <location>
        <begin position="525"/>
        <end position="672"/>
    </location>
</feature>
<keyword evidence="4" id="KW-0645">Protease</keyword>
<dbReference type="InterPro" id="IPR012779">
    <property type="entry name" value="Peptidase_M1_pepN"/>
</dbReference>
<dbReference type="InterPro" id="IPR035414">
    <property type="entry name" value="Peptidase_M1_pepN_Ig-like"/>
</dbReference>
<comment type="similarity">
    <text evidence="2">Belongs to the peptidase M1 family.</text>
</comment>
<evidence type="ECO:0000259" key="9">
    <source>
        <dbReference type="Pfam" id="PF01433"/>
    </source>
</evidence>
<feature type="domain" description="Peptidase M1 alanyl aminopeptidase C-terminal" evidence="11">
    <location>
        <begin position="680"/>
        <end position="1079"/>
    </location>
</feature>
<sequence length="1089" mass="115094">MASDAAAAPKETMRRDYVPPAFLAPKLDIFVRLSADGKDVTVGARTTFTANPEYIARTGMAAGAVPALQLDVDLKHVDVQAVRVNGKEIPADAVTKDEATSTLTVSAAALAEAAPEALAGGEFVVETVNKQNPVENLALEGLYMSQGDYCTQMEAEGFRRFVPHLDRPDVLSLFSTTIEAPTGYFNELLSNGNRMGGGDGAAPAEFLTAGVDAAASSDGIQWARWEHPVPKPAYLFALVAGKLSSIDDTFTTRSGRSVALRMLAKEADIPKCHWAVASLKRAMEWDELRYGREYDLDIFHIVAVASFSMGAMENSSLNVFNIKYVLADESTATDTDFDNVQAVVGHEYFHNWSGNRVTCRDWFQLSLKEGFTVFRDQEFTSDLASRPIKRISDVDILRAYQFAEAGGPMSHPVRPASFVTINNFYSVTVYNGGAEVVRMYPSILGRGAFRRGTDLYFERHDGQAVTCDHFCTALEDANWKDLPAPDAAADSSPFKEGEEVWVDPPFQRCGERPLTQFRRWYSVAGTPEVAVSVTHDAAARTVTVKMTQSVPPTTGQEGAKPPLHIPVAFGLLGADGADLPLKLRADPASWDQRFGATLTPVEAGAPEAGRDAEMFPGSTIMLHLTEPEQTFVFEDVDFPAPAEGAVTSAGLPVPSAPVPSVLRGFSSPVRLALEGDDAAARLFRLAHDADPFNRFEASNLLATDLITALVPSARPGAAGAAAPDSSEAPALTAGAGEAATEAFCDAIGHMLRSATATAAGTSSGPDAVDPALVAHVLALPPYKSLVQACAKRDGGVADPRAVTAARSALRRALAKHLATELVDAFNVCTEALSASAAAAASSAAEASAAGESPLMSKENKARRALRNAALGLLVAPLARASSDAARAAGADAASAAAAATAVPEGAFDLVAAAKKQAASATNMTDEFGALRAILSLATEHPDRAAAADAFYAKWKGQSLVEDKWLSALAVTSDAAAVRALMKHEAFDLMVPNKVYSLVRTFTEGNPEEFHHASGAGYDLLADVVAELERANPQVAARIATSFTAGRSLPRGLAAAMKERVDRVLEGASTKDVREVLGRCQAALVAALAE</sequence>
<evidence type="ECO:0000256" key="8">
    <source>
        <dbReference type="ARBA" id="ARBA00023049"/>
    </source>
</evidence>
<dbReference type="Gene3D" id="1.25.50.10">
    <property type="entry name" value="Peptidase M1, alanyl aminopeptidase, C-terminal domain"/>
    <property type="match status" value="1"/>
</dbReference>
<organism evidence="13 14">
    <name type="scientific">Cafeteria roenbergensis</name>
    <name type="common">Marine flagellate</name>
    <dbReference type="NCBI Taxonomy" id="33653"/>
    <lineage>
        <taxon>Eukaryota</taxon>
        <taxon>Sar</taxon>
        <taxon>Stramenopiles</taxon>
        <taxon>Bigyra</taxon>
        <taxon>Opalozoa</taxon>
        <taxon>Bicosoecida</taxon>
        <taxon>Cafeteriaceae</taxon>
        <taxon>Cafeteria</taxon>
    </lineage>
</organism>
<reference evidence="13 14" key="1">
    <citation type="submission" date="2019-07" db="EMBL/GenBank/DDBJ databases">
        <title>Genomes of Cafeteria roenbergensis.</title>
        <authorList>
            <person name="Fischer M.G."/>
            <person name="Hackl T."/>
            <person name="Roman M."/>
        </authorList>
    </citation>
    <scope>NUCLEOTIDE SEQUENCE [LARGE SCALE GENOMIC DNA]</scope>
    <source>
        <strain evidence="13 14">E4-10P</strain>
    </source>
</reference>